<protein>
    <submittedName>
        <fullName evidence="1">Ferritin-like protein</fullName>
    </submittedName>
</protein>
<dbReference type="OrthoDB" id="954262at2"/>
<dbReference type="InterPro" id="IPR006311">
    <property type="entry name" value="TAT_signal"/>
</dbReference>
<dbReference type="Pfam" id="PF13668">
    <property type="entry name" value="Ferritin_2"/>
    <property type="match status" value="1"/>
</dbReference>
<dbReference type="EMBL" id="SNXY01000006">
    <property type="protein sequence ID" value="TDP86420.1"/>
    <property type="molecule type" value="Genomic_DNA"/>
</dbReference>
<dbReference type="PROSITE" id="PS51318">
    <property type="entry name" value="TAT"/>
    <property type="match status" value="1"/>
</dbReference>
<organism evidence="1 2">
    <name type="scientific">Oharaeibacter diazotrophicus</name>
    <dbReference type="NCBI Taxonomy" id="1920512"/>
    <lineage>
        <taxon>Bacteria</taxon>
        <taxon>Pseudomonadati</taxon>
        <taxon>Pseudomonadota</taxon>
        <taxon>Alphaproteobacteria</taxon>
        <taxon>Hyphomicrobiales</taxon>
        <taxon>Pleomorphomonadaceae</taxon>
        <taxon>Oharaeibacter</taxon>
    </lineage>
</organism>
<dbReference type="AlphaFoldDB" id="A0A4R6RJ05"/>
<reference evidence="1 2" key="1">
    <citation type="submission" date="2019-03" db="EMBL/GenBank/DDBJ databases">
        <title>Genomic Encyclopedia of Type Strains, Phase IV (KMG-IV): sequencing the most valuable type-strain genomes for metagenomic binning, comparative biology and taxonomic classification.</title>
        <authorList>
            <person name="Goeker M."/>
        </authorList>
    </citation>
    <scope>NUCLEOTIDE SEQUENCE [LARGE SCALE GENOMIC DNA]</scope>
    <source>
        <strain evidence="1 2">DSM 102969</strain>
    </source>
</reference>
<evidence type="ECO:0000313" key="1">
    <source>
        <dbReference type="EMBL" id="TDP86420.1"/>
    </source>
</evidence>
<dbReference type="InterPro" id="IPR052965">
    <property type="entry name" value="Pigment-catalase-like"/>
</dbReference>
<dbReference type="PANTHER" id="PTHR31694">
    <property type="entry name" value="DESICCATION-LIKE PROTEIN"/>
    <property type="match status" value="1"/>
</dbReference>
<sequence>MNPIFDRLSADPAGAAARLDAGRRAFLRASGLAAASGVALGTGLVGTGEAEAAVSDADVLNFALNLEYLEAEFYLRAVFGEGLGASDVTGRGAAGAVTGGREVVFKDAAIKAFAAEIARDEHRHVQFLRKALGDAKVARPAINLTRGFDAAARAAGLVPADGHFDVFGSDDNFLLGAFLFEDVGVTAYKGAAALLTDKAVLSAAAGILAVEAYHAGEIRLMLLQRGLDARAAALSDARDAVDGSTDLDQPVRVNRLVNVVPTDGNGIAYGRTPQQVLGIVYVGGEANRYGFFPNRMNGAVR</sequence>
<dbReference type="SUPFAM" id="SSF47240">
    <property type="entry name" value="Ferritin-like"/>
    <property type="match status" value="1"/>
</dbReference>
<evidence type="ECO:0000313" key="2">
    <source>
        <dbReference type="Proteomes" id="UP000294547"/>
    </source>
</evidence>
<proteinExistence type="predicted"/>
<gene>
    <name evidence="1" type="ORF">EDD54_0291</name>
</gene>
<dbReference type="InterPro" id="IPR009078">
    <property type="entry name" value="Ferritin-like_SF"/>
</dbReference>
<comment type="caution">
    <text evidence="1">The sequence shown here is derived from an EMBL/GenBank/DDBJ whole genome shotgun (WGS) entry which is preliminary data.</text>
</comment>
<keyword evidence="2" id="KW-1185">Reference proteome</keyword>
<dbReference type="CDD" id="cd00657">
    <property type="entry name" value="Ferritin_like"/>
    <property type="match status" value="1"/>
</dbReference>
<accession>A0A4R6RJ05</accession>
<name>A0A4R6RJ05_9HYPH</name>
<dbReference type="PANTHER" id="PTHR31694:SF26">
    <property type="entry name" value="OS05G0151100 PROTEIN"/>
    <property type="match status" value="1"/>
</dbReference>
<dbReference type="Proteomes" id="UP000294547">
    <property type="component" value="Unassembled WGS sequence"/>
</dbReference>
<dbReference type="RefSeq" id="WP_126537257.1">
    <property type="nucleotide sequence ID" value="NZ_BSPM01000008.1"/>
</dbReference>